<keyword evidence="3" id="KW-1185">Reference proteome</keyword>
<organism evidence="2 3">
    <name type="scientific">Litoreibacter roseus</name>
    <dbReference type="NCBI Taxonomy" id="2601869"/>
    <lineage>
        <taxon>Bacteria</taxon>
        <taxon>Pseudomonadati</taxon>
        <taxon>Pseudomonadota</taxon>
        <taxon>Alphaproteobacteria</taxon>
        <taxon>Rhodobacterales</taxon>
        <taxon>Roseobacteraceae</taxon>
        <taxon>Litoreibacter</taxon>
    </lineage>
</organism>
<comment type="caution">
    <text evidence="2">The sequence shown here is derived from an EMBL/GenBank/DDBJ whole genome shotgun (WGS) entry which is preliminary data.</text>
</comment>
<proteinExistence type="predicted"/>
<dbReference type="PROSITE" id="PS51257">
    <property type="entry name" value="PROKAR_LIPOPROTEIN"/>
    <property type="match status" value="1"/>
</dbReference>
<protein>
    <submittedName>
        <fullName evidence="2">Uncharacterized protein</fullName>
    </submittedName>
</protein>
<evidence type="ECO:0000256" key="1">
    <source>
        <dbReference type="SAM" id="SignalP"/>
    </source>
</evidence>
<reference evidence="2 3" key="1">
    <citation type="submission" date="2019-12" db="EMBL/GenBank/DDBJ databases">
        <title>Litoreibacter badius sp. nov., a novel bacteriochlorophyll a-containing bacterium in the genus Litoreibacter.</title>
        <authorList>
            <person name="Kanamuro M."/>
            <person name="Takabe Y."/>
            <person name="Mori K."/>
            <person name="Takaichi S."/>
            <person name="Hanada S."/>
        </authorList>
    </citation>
    <scope>NUCLEOTIDE SEQUENCE [LARGE SCALE GENOMIC DNA]</scope>
    <source>
        <strain evidence="2 3">K6</strain>
    </source>
</reference>
<dbReference type="Proteomes" id="UP000436822">
    <property type="component" value="Unassembled WGS sequence"/>
</dbReference>
<keyword evidence="1" id="KW-0732">Signal</keyword>
<sequence>MTRPFAVIAMMSVAFWVPLQATALSCAPLPDPVLILNETRLAPDEVIVGYGAFSAATERRSPVASSLDAGTSEFEFQGVMFAEGAVIPTDPVTSVISTECTHEIWCNGLGHPIIGVPYVVVFDRAPSTGQLSIFSGLCGSSIMLSVANLRVEDLASCLASGSCTQADFGY</sequence>
<dbReference type="EMBL" id="BLJE01000002">
    <property type="protein sequence ID" value="GFE65168.1"/>
    <property type="molecule type" value="Genomic_DNA"/>
</dbReference>
<feature type="chain" id="PRO_5026919712" evidence="1">
    <location>
        <begin position="22"/>
        <end position="170"/>
    </location>
</feature>
<name>A0A6N6JIQ2_9RHOB</name>
<gene>
    <name evidence="2" type="ORF">KIN_22420</name>
</gene>
<evidence type="ECO:0000313" key="2">
    <source>
        <dbReference type="EMBL" id="GFE65168.1"/>
    </source>
</evidence>
<dbReference type="RefSeq" id="WP_159806888.1">
    <property type="nucleotide sequence ID" value="NZ_BLJE01000002.1"/>
</dbReference>
<dbReference type="AlphaFoldDB" id="A0A6N6JIQ2"/>
<accession>A0A6N6JIQ2</accession>
<evidence type="ECO:0000313" key="3">
    <source>
        <dbReference type="Proteomes" id="UP000436822"/>
    </source>
</evidence>
<feature type="signal peptide" evidence="1">
    <location>
        <begin position="1"/>
        <end position="21"/>
    </location>
</feature>